<reference evidence="2" key="1">
    <citation type="submission" date="2015-06" db="EMBL/GenBank/DDBJ databases">
        <authorList>
            <person name="Hoefler B.C."/>
            <person name="Straight P.D."/>
        </authorList>
    </citation>
    <scope>NUCLEOTIDE SEQUENCE</scope>
</reference>
<name>A0A0K8URC5_BACLA</name>
<dbReference type="OrthoDB" id="8026196at2759"/>
<proteinExistence type="predicted"/>
<sequence>MKQFFITNSFVANGCSSKGKTIHGQCSPKDKMVQKSKSSTFFRPWVNEKTEANSCQSQVEQVRSTLQDQHLRYPAQKVVSSNNVRSVPATTTIPPSSMAAIQQSMVYANAIHISPPSLTPPNSPLDERYGDFTMNRSPLYAQPPYVNSAGNMPTYSANYRPTNQYTIPMMNILHTQRQVLIPAQPGIAQPGFTHNVVNTPPYTAFPTNSTAGQYYHTNVAPPWSNLAYTNYPIAMQQERATSAPPSPTRAHQPKECVGMPRSRSFPDSTALNALVTQANMNNKTFYPEVQVVSMSPQYYNEPKNQAKITENPRPQQTVQPTIFNKTSSPEPTATKTLLPEATPAFCNSTKRKPIEYLAGKLTASGKKVKMMSSAIKLEDILKYRPNMVRHRPKKEETVEQQLAREQNTIACRKYRRMRRIAKILEQEMVEAESVNHIVDIL</sequence>
<dbReference type="AlphaFoldDB" id="A0A0K8URC5"/>
<organism evidence="2">
    <name type="scientific">Bactrocera latifrons</name>
    <name type="common">Malaysian fruit fly</name>
    <name type="synonym">Chaetodacus latifrons</name>
    <dbReference type="NCBI Taxonomy" id="174628"/>
    <lineage>
        <taxon>Eukaryota</taxon>
        <taxon>Metazoa</taxon>
        <taxon>Ecdysozoa</taxon>
        <taxon>Arthropoda</taxon>
        <taxon>Hexapoda</taxon>
        <taxon>Insecta</taxon>
        <taxon>Pterygota</taxon>
        <taxon>Neoptera</taxon>
        <taxon>Endopterygota</taxon>
        <taxon>Diptera</taxon>
        <taxon>Brachycera</taxon>
        <taxon>Muscomorpha</taxon>
        <taxon>Tephritoidea</taxon>
        <taxon>Tephritidae</taxon>
        <taxon>Bactrocera</taxon>
        <taxon>Bactrocera</taxon>
    </lineage>
</organism>
<gene>
    <name evidence="2" type="ORF">c0_g1_i1</name>
</gene>
<evidence type="ECO:0000256" key="1">
    <source>
        <dbReference type="SAM" id="MobiDB-lite"/>
    </source>
</evidence>
<protein>
    <submittedName>
        <fullName evidence="2">Uncharacterized protein</fullName>
    </submittedName>
</protein>
<evidence type="ECO:0000313" key="2">
    <source>
        <dbReference type="EMBL" id="JAI28905.1"/>
    </source>
</evidence>
<feature type="region of interest" description="Disordered" evidence="1">
    <location>
        <begin position="241"/>
        <end position="263"/>
    </location>
</feature>
<dbReference type="EMBL" id="GDHF01023409">
    <property type="protein sequence ID" value="JAI28905.1"/>
    <property type="molecule type" value="Transcribed_RNA"/>
</dbReference>
<accession>A0A0K8URC5</accession>